<feature type="compositionally biased region" description="Polar residues" evidence="1">
    <location>
        <begin position="726"/>
        <end position="750"/>
    </location>
</feature>
<dbReference type="EMBL" id="JAKJXP020000079">
    <property type="protein sequence ID" value="KAK7749087.1"/>
    <property type="molecule type" value="Genomic_DNA"/>
</dbReference>
<evidence type="ECO:0000256" key="1">
    <source>
        <dbReference type="SAM" id="MobiDB-lite"/>
    </source>
</evidence>
<feature type="region of interest" description="Disordered" evidence="1">
    <location>
        <begin position="807"/>
        <end position="1010"/>
    </location>
</feature>
<feature type="compositionally biased region" description="Basic and acidic residues" evidence="1">
    <location>
        <begin position="646"/>
        <end position="656"/>
    </location>
</feature>
<reference evidence="2 3" key="1">
    <citation type="submission" date="2024-02" db="EMBL/GenBank/DDBJ databases">
        <title>De novo assembly and annotation of 12 fungi associated with fruit tree decline syndrome in Ontario, Canada.</title>
        <authorList>
            <person name="Sulman M."/>
            <person name="Ellouze W."/>
            <person name="Ilyukhin E."/>
        </authorList>
    </citation>
    <scope>NUCLEOTIDE SEQUENCE [LARGE SCALE GENOMIC DNA]</scope>
    <source>
        <strain evidence="2 3">M11/M66-122</strain>
    </source>
</reference>
<feature type="region of interest" description="Disordered" evidence="1">
    <location>
        <begin position="372"/>
        <end position="438"/>
    </location>
</feature>
<feature type="compositionally biased region" description="Basic and acidic residues" evidence="1">
    <location>
        <begin position="54"/>
        <end position="99"/>
    </location>
</feature>
<feature type="compositionally biased region" description="Low complexity" evidence="1">
    <location>
        <begin position="846"/>
        <end position="872"/>
    </location>
</feature>
<sequence length="1010" mass="109808">MAPVQNHFTIIPNAPSAINGDFGEDGSSRPLVAPMTTKQVKKAYQKKTKVPKLSKAEQRRQELFEQDRIRREFEKEKNQARARLARDRKKEKEDKERAEKKKKGLPLVEVHPSQDTISRFLCGKPRKEPSNKVNASPSPNPNPKHKAPGPSNIVVARNAEDSGTDSGTLSAGDEDEVGNEEPPPKKQRIETPPCDPVPTRCSPEVAIEELVQTASNDVATPISNDVAKSQIESAHDVDEMLEQELVCQQLLSESSCIPSSPAKKGEIKEEVKKSQADNAIEGGGVESERMLPKLPEVASSHALENISQPQAVPDQPAMLEKQSWQSTGSSPAPAEVRTMEPKKNVALPTARKALQDLPARDTILRDNITPLKPRLVPTKPTTTPRNSTMSSAKHMFRKPPVPVSASRLSSQPHNGTLMGPPPRPPKFRSPARATGSSVNRPKFVSKVPQVDNHQSLGAANLGQGLSIPPSSTQQFMMSHLDDFFPSPSQEVRELYDEPVASLRTEYSQAMSTSQESMSMSSPSIRQIQPSKVPMLPGASAQVHYTDSKNAAPNPEKQDVTRDSQPSELATHEPCDVQATKCSIDISFLSTQDLVLSQDWMDPKEDMDSSFPMQSYNAGAPVEEPTTSKVEPPLIHEIGVKATPDSLCRKGTDTKGHDRSKHRQISPAPQISRIERDLAKGGDSLESTSISRNAGQPSSKSRDKPKSQGSVGGRSYVSRNDLGESGSAISKSAKNSKHVSQCTNISTSQDKCISRQPSRRDSGALADPTKPRKAAPAPPHYSTKPLFASTNRDFRSKYLIERNKTAVWESSSARRRVQEAVDQFNREEEEAAERLLMEYVSESQESPALTTAPTTTPDPATTTTAGGRPSNSGRPPPPPSRPSDERPKKQTVNQLSSCPPPTTPTLKRNEPTQRPDSIGSGSMQKQQPQHQGAGGQRRPNNSRQPGGSYEEMLALLGQQQLKKTSQPKDAGEGGAAAPAPAPEPAPAPPPPASQETDYGDVELDDELYGFL</sequence>
<feature type="compositionally biased region" description="Polar residues" evidence="1">
    <location>
        <begin position="379"/>
        <end position="391"/>
    </location>
</feature>
<feature type="region of interest" description="Disordered" evidence="1">
    <location>
        <begin position="257"/>
        <end position="289"/>
    </location>
</feature>
<feature type="region of interest" description="Disordered" evidence="1">
    <location>
        <begin position="545"/>
        <end position="573"/>
    </location>
</feature>
<protein>
    <submittedName>
        <fullName evidence="2">Uncharacterized protein</fullName>
    </submittedName>
</protein>
<feature type="region of interest" description="Disordered" evidence="1">
    <location>
        <begin position="506"/>
        <end position="525"/>
    </location>
</feature>
<comment type="caution">
    <text evidence="2">The sequence shown here is derived from an EMBL/GenBank/DDBJ whole genome shotgun (WGS) entry which is preliminary data.</text>
</comment>
<feature type="region of interest" description="Disordered" evidence="1">
    <location>
        <begin position="38"/>
        <end position="201"/>
    </location>
</feature>
<feature type="compositionally biased region" description="Polar residues" evidence="1">
    <location>
        <begin position="684"/>
        <end position="698"/>
    </location>
</feature>
<keyword evidence="3" id="KW-1185">Reference proteome</keyword>
<feature type="compositionally biased region" description="Acidic residues" evidence="1">
    <location>
        <begin position="996"/>
        <end position="1010"/>
    </location>
</feature>
<name>A0AAN9YNP7_9PEZI</name>
<proteinExistence type="predicted"/>
<feature type="compositionally biased region" description="Low complexity" evidence="1">
    <location>
        <begin position="507"/>
        <end position="525"/>
    </location>
</feature>
<feature type="compositionally biased region" description="Pro residues" evidence="1">
    <location>
        <begin position="978"/>
        <end position="991"/>
    </location>
</feature>
<feature type="compositionally biased region" description="Polar residues" evidence="1">
    <location>
        <begin position="913"/>
        <end position="929"/>
    </location>
</feature>
<feature type="region of interest" description="Disordered" evidence="1">
    <location>
        <begin position="310"/>
        <end position="358"/>
    </location>
</feature>
<accession>A0AAN9YNP7</accession>
<evidence type="ECO:0000313" key="2">
    <source>
        <dbReference type="EMBL" id="KAK7749087.1"/>
    </source>
</evidence>
<feature type="compositionally biased region" description="Basic and acidic residues" evidence="1">
    <location>
        <begin position="263"/>
        <end position="275"/>
    </location>
</feature>
<gene>
    <name evidence="2" type="ORF">SLS62_008482</name>
</gene>
<evidence type="ECO:0000313" key="3">
    <source>
        <dbReference type="Proteomes" id="UP001320420"/>
    </source>
</evidence>
<organism evidence="2 3">
    <name type="scientific">Diatrype stigma</name>
    <dbReference type="NCBI Taxonomy" id="117547"/>
    <lineage>
        <taxon>Eukaryota</taxon>
        <taxon>Fungi</taxon>
        <taxon>Dikarya</taxon>
        <taxon>Ascomycota</taxon>
        <taxon>Pezizomycotina</taxon>
        <taxon>Sordariomycetes</taxon>
        <taxon>Xylariomycetidae</taxon>
        <taxon>Xylariales</taxon>
        <taxon>Diatrypaceae</taxon>
        <taxon>Diatrype</taxon>
    </lineage>
</organism>
<dbReference type="Proteomes" id="UP001320420">
    <property type="component" value="Unassembled WGS sequence"/>
</dbReference>
<dbReference type="AlphaFoldDB" id="A0AAN9YNP7"/>
<feature type="region of interest" description="Disordered" evidence="1">
    <location>
        <begin position="604"/>
        <end position="791"/>
    </location>
</feature>
<feature type="compositionally biased region" description="Basic residues" evidence="1">
    <location>
        <begin position="39"/>
        <end position="52"/>
    </location>
</feature>